<accession>A0A172T1K8</accession>
<dbReference type="EMBL" id="CP011393">
    <property type="protein sequence ID" value="ANE40733.1"/>
    <property type="molecule type" value="Genomic_DNA"/>
</dbReference>
<evidence type="ECO:0000256" key="1">
    <source>
        <dbReference type="ARBA" id="ARBA00003640"/>
    </source>
</evidence>
<evidence type="ECO:0000256" key="6">
    <source>
        <dbReference type="ARBA" id="ARBA00031723"/>
    </source>
</evidence>
<dbReference type="InterPro" id="IPR010149">
    <property type="entry name" value="CRISPR-assoc_prot_Csm2_III-A"/>
</dbReference>
<proteinExistence type="inferred from homology"/>
<dbReference type="OMA" id="DYNTLHE"/>
<keyword evidence="7" id="KW-0175">Coiled coil</keyword>
<dbReference type="Pfam" id="PF03750">
    <property type="entry name" value="Csm2_III-A"/>
    <property type="match status" value="1"/>
</dbReference>
<evidence type="ECO:0000256" key="4">
    <source>
        <dbReference type="ARBA" id="ARBA00022884"/>
    </source>
</evidence>
<dbReference type="Proteomes" id="UP000077096">
    <property type="component" value="Chromosome"/>
</dbReference>
<gene>
    <name evidence="8" type="ORF">JM64_00850</name>
</gene>
<keyword evidence="5" id="KW-0051">Antiviral defense</keyword>
<sequence>MVSSFVQGNAGAGTNVAAEFEKVKELIANLQEDYNTLHEKARNIASNIQINSTKLRKFYNHVKKIEVSGLEEADVEKILKRELNKFLAVLLYDVGREERNQEQLKKLAEGMKKVVDVVKQKNGVEIKKAYNLFTDFFEALVAYHRYYEAINNSKSR</sequence>
<feature type="coiled-coil region" evidence="7">
    <location>
        <begin position="20"/>
        <end position="47"/>
    </location>
</feature>
<dbReference type="KEGG" id="fng:JM64_00850"/>
<dbReference type="OrthoDB" id="1862673at2"/>
<comment type="similarity">
    <text evidence="2">Belongs to the CRISPR-associated Csm2 family.</text>
</comment>
<evidence type="ECO:0000256" key="5">
    <source>
        <dbReference type="ARBA" id="ARBA00023118"/>
    </source>
</evidence>
<protein>
    <recommendedName>
        <fullName evidence="3">CRISPR system Cms protein Csm2</fullName>
    </recommendedName>
    <alternativeName>
        <fullName evidence="6">CRISPR type III A-associated protein Csm2</fullName>
    </alternativeName>
</protein>
<evidence type="ECO:0000256" key="2">
    <source>
        <dbReference type="ARBA" id="ARBA00006896"/>
    </source>
</evidence>
<name>A0A172T1K8_FERPE</name>
<evidence type="ECO:0000256" key="7">
    <source>
        <dbReference type="SAM" id="Coils"/>
    </source>
</evidence>
<evidence type="ECO:0000313" key="9">
    <source>
        <dbReference type="Proteomes" id="UP000077096"/>
    </source>
</evidence>
<reference evidence="8 9" key="1">
    <citation type="submission" date="2014-08" db="EMBL/GenBank/DDBJ databases">
        <title>Fervidobacterium pennivorans DYC genome.</title>
        <authorList>
            <person name="Wushke S."/>
        </authorList>
    </citation>
    <scope>NUCLEOTIDE SEQUENCE [LARGE SCALE GENOMIC DNA]</scope>
    <source>
        <strain evidence="8 9">DYC</strain>
    </source>
</reference>
<dbReference type="PATRIC" id="fig|93466.3.peg.196"/>
<organism evidence="8 9">
    <name type="scientific">Fervidobacterium pennivorans</name>
    <dbReference type="NCBI Taxonomy" id="93466"/>
    <lineage>
        <taxon>Bacteria</taxon>
        <taxon>Thermotogati</taxon>
        <taxon>Thermotogota</taxon>
        <taxon>Thermotogae</taxon>
        <taxon>Thermotogales</taxon>
        <taxon>Fervidobacteriaceae</taxon>
        <taxon>Fervidobacterium</taxon>
    </lineage>
</organism>
<dbReference type="GO" id="GO:0003723">
    <property type="term" value="F:RNA binding"/>
    <property type="evidence" value="ECO:0007669"/>
    <property type="project" value="UniProtKB-KW"/>
</dbReference>
<dbReference type="NCBIfam" id="TIGR01870">
    <property type="entry name" value="cas_TM1810_Csm2"/>
    <property type="match status" value="1"/>
</dbReference>
<evidence type="ECO:0000256" key="3">
    <source>
        <dbReference type="ARBA" id="ARBA00016118"/>
    </source>
</evidence>
<dbReference type="GO" id="GO:0051607">
    <property type="term" value="P:defense response to virus"/>
    <property type="evidence" value="ECO:0007669"/>
    <property type="project" value="UniProtKB-KW"/>
</dbReference>
<keyword evidence="4" id="KW-0694">RNA-binding</keyword>
<comment type="function">
    <text evidence="1">This subunit may be involved in monitoring complementarity of crRNA and target RNA.</text>
</comment>
<evidence type="ECO:0000313" key="8">
    <source>
        <dbReference type="EMBL" id="ANE40733.1"/>
    </source>
</evidence>
<dbReference type="AlphaFoldDB" id="A0A172T1K8"/>